<feature type="transmembrane region" description="Helical" evidence="1">
    <location>
        <begin position="200"/>
        <end position="220"/>
    </location>
</feature>
<sequence>MKESIRLKNLYSLLHYYFNDILKGALERGFLKKRINRYSLFLVCFISYFAYFISNMRATGQLVKTANNISNGTEALKLLKITIMSYADMYIILSVAFFIFLNSTISLTQSSHYITNILPFSKKEILIAQKVYKLFIGIILFEGVQLLVFPFLGSITILTMMEKFALLLLFHVEYVAVFFLLDTIYQIILSRMANTIKAIITWLLDILLIVFAGSYFYIFRFKVEKLVGEADYSVQIIIGTLLIFFALLFIINFVLMLKCDNITVAQNRQTYIFNRVPALRLNLVTTFPVFYRHKNFIYNLSMILFLSVIMYSQGGRRLAMQTFSIYYFVIPLVSMYYADATSGVRKMYNFLRVSLYREMSSLLLSLAIILLPQIVVCYLFVGHYETVQLSILVFVTALLMGLLFPKSRGNINEAVSSILVFLVIILAYAVFKINDLIYPTVGLFLLITSIVLRQERRR</sequence>
<feature type="transmembrane region" description="Helical" evidence="1">
    <location>
        <begin position="411"/>
        <end position="430"/>
    </location>
</feature>
<feature type="transmembrane region" description="Helical" evidence="1">
    <location>
        <begin position="436"/>
        <end position="452"/>
    </location>
</feature>
<feature type="transmembrane region" description="Helical" evidence="1">
    <location>
        <begin position="359"/>
        <end position="381"/>
    </location>
</feature>
<proteinExistence type="predicted"/>
<dbReference type="eggNOG" id="ENOG5033DIE">
    <property type="taxonomic scope" value="Bacteria"/>
</dbReference>
<feature type="transmembrane region" description="Helical" evidence="1">
    <location>
        <begin position="296"/>
        <end position="312"/>
    </location>
</feature>
<feature type="transmembrane region" description="Helical" evidence="1">
    <location>
        <begin position="131"/>
        <end position="152"/>
    </location>
</feature>
<keyword evidence="1" id="KW-0472">Membrane</keyword>
<keyword evidence="3" id="KW-1185">Reference proteome</keyword>
<accession>G5JPA5</accession>
<feature type="transmembrane region" description="Helical" evidence="1">
    <location>
        <begin position="318"/>
        <end position="338"/>
    </location>
</feature>
<feature type="transmembrane region" description="Helical" evidence="1">
    <location>
        <begin position="232"/>
        <end position="255"/>
    </location>
</feature>
<feature type="transmembrane region" description="Helical" evidence="1">
    <location>
        <begin position="387"/>
        <end position="404"/>
    </location>
</feature>
<feature type="transmembrane region" description="Helical" evidence="1">
    <location>
        <begin position="164"/>
        <end position="188"/>
    </location>
</feature>
<gene>
    <name evidence="2" type="ORF">STRCR_0339</name>
</gene>
<name>G5JPA5_STRCG</name>
<dbReference type="EMBL" id="AEUV02000002">
    <property type="protein sequence ID" value="EHI74823.1"/>
    <property type="molecule type" value="Genomic_DNA"/>
</dbReference>
<comment type="caution">
    <text evidence="2">The sequence shown here is derived from an EMBL/GenBank/DDBJ whole genome shotgun (WGS) entry which is preliminary data.</text>
</comment>
<evidence type="ECO:0000313" key="2">
    <source>
        <dbReference type="EMBL" id="EHI74823.1"/>
    </source>
</evidence>
<evidence type="ECO:0000313" key="3">
    <source>
        <dbReference type="Proteomes" id="UP000004322"/>
    </source>
</evidence>
<dbReference type="Proteomes" id="UP000004322">
    <property type="component" value="Unassembled WGS sequence"/>
</dbReference>
<keyword evidence="1" id="KW-0812">Transmembrane</keyword>
<protein>
    <submittedName>
        <fullName evidence="2">Membrane protein</fullName>
    </submittedName>
</protein>
<dbReference type="OrthoDB" id="2236438at2"/>
<dbReference type="AlphaFoldDB" id="G5JPA5"/>
<dbReference type="RefSeq" id="WP_004228556.1">
    <property type="nucleotide sequence ID" value="NZ_AEUV02000002.1"/>
</dbReference>
<organism evidence="2 3">
    <name type="scientific">Streptococcus criceti HS-6</name>
    <dbReference type="NCBI Taxonomy" id="873449"/>
    <lineage>
        <taxon>Bacteria</taxon>
        <taxon>Bacillati</taxon>
        <taxon>Bacillota</taxon>
        <taxon>Bacilli</taxon>
        <taxon>Lactobacillales</taxon>
        <taxon>Streptococcaceae</taxon>
        <taxon>Streptococcus</taxon>
    </lineage>
</organism>
<feature type="transmembrane region" description="Helical" evidence="1">
    <location>
        <begin position="38"/>
        <end position="58"/>
    </location>
</feature>
<evidence type="ECO:0000256" key="1">
    <source>
        <dbReference type="SAM" id="Phobius"/>
    </source>
</evidence>
<reference evidence="2" key="1">
    <citation type="submission" date="2011-07" db="EMBL/GenBank/DDBJ databases">
        <authorList>
            <person name="Stanhope M.J."/>
            <person name="Durkin A.S."/>
            <person name="Hostetler J."/>
            <person name="Kim M."/>
            <person name="Radune D."/>
            <person name="Singh I."/>
            <person name="Town C.D."/>
        </authorList>
    </citation>
    <scope>NUCLEOTIDE SEQUENCE [LARGE SCALE GENOMIC DNA]</scope>
    <source>
        <strain evidence="2">HS-6</strain>
    </source>
</reference>
<keyword evidence="1" id="KW-1133">Transmembrane helix</keyword>
<feature type="transmembrane region" description="Helical" evidence="1">
    <location>
        <begin position="78"/>
        <end position="101"/>
    </location>
</feature>